<evidence type="ECO:0000313" key="4">
    <source>
        <dbReference type="EMBL" id="CAF4823386.1"/>
    </source>
</evidence>
<feature type="non-terminal residue" evidence="4">
    <location>
        <position position="1"/>
    </location>
</feature>
<dbReference type="EMBL" id="CAJOBH010062197">
    <property type="protein sequence ID" value="CAF4430480.1"/>
    <property type="molecule type" value="Genomic_DNA"/>
</dbReference>
<protein>
    <submittedName>
        <fullName evidence="4">Uncharacterized protein</fullName>
    </submittedName>
</protein>
<dbReference type="Proteomes" id="UP000681967">
    <property type="component" value="Unassembled WGS sequence"/>
</dbReference>
<dbReference type="Proteomes" id="UP000681720">
    <property type="component" value="Unassembled WGS sequence"/>
</dbReference>
<dbReference type="AlphaFoldDB" id="A0A8S3BJD0"/>
<dbReference type="EMBL" id="CAJOBJ010155188">
    <property type="protein sequence ID" value="CAF4823386.1"/>
    <property type="molecule type" value="Genomic_DNA"/>
</dbReference>
<evidence type="ECO:0000313" key="5">
    <source>
        <dbReference type="Proteomes" id="UP000681720"/>
    </source>
</evidence>
<evidence type="ECO:0000313" key="3">
    <source>
        <dbReference type="EMBL" id="CAF4595007.1"/>
    </source>
</evidence>
<sequence>MEETTSTSQLDGGASSNNAGAPLINVVTNADTTAGTTTITESINITT</sequence>
<feature type="region of interest" description="Disordered" evidence="1">
    <location>
        <begin position="1"/>
        <end position="21"/>
    </location>
</feature>
<organism evidence="4 5">
    <name type="scientific">Rotaria magnacalcarata</name>
    <dbReference type="NCBI Taxonomy" id="392030"/>
    <lineage>
        <taxon>Eukaryota</taxon>
        <taxon>Metazoa</taxon>
        <taxon>Spiralia</taxon>
        <taxon>Gnathifera</taxon>
        <taxon>Rotifera</taxon>
        <taxon>Eurotatoria</taxon>
        <taxon>Bdelloidea</taxon>
        <taxon>Philodinida</taxon>
        <taxon>Philodinidae</taxon>
        <taxon>Rotaria</taxon>
    </lineage>
</organism>
<accession>A0A8S3BJD0</accession>
<comment type="caution">
    <text evidence="4">The sequence shown here is derived from an EMBL/GenBank/DDBJ whole genome shotgun (WGS) entry which is preliminary data.</text>
</comment>
<evidence type="ECO:0000256" key="1">
    <source>
        <dbReference type="SAM" id="MobiDB-lite"/>
    </source>
</evidence>
<feature type="compositionally biased region" description="Polar residues" evidence="1">
    <location>
        <begin position="1"/>
        <end position="19"/>
    </location>
</feature>
<proteinExistence type="predicted"/>
<reference evidence="4" key="1">
    <citation type="submission" date="2021-02" db="EMBL/GenBank/DDBJ databases">
        <authorList>
            <person name="Nowell W R."/>
        </authorList>
    </citation>
    <scope>NUCLEOTIDE SEQUENCE</scope>
</reference>
<dbReference type="EMBL" id="CAJOBJ010102640">
    <property type="protein sequence ID" value="CAF4595007.1"/>
    <property type="molecule type" value="Genomic_DNA"/>
</dbReference>
<name>A0A8S3BJD0_9BILA</name>
<evidence type="ECO:0000313" key="2">
    <source>
        <dbReference type="EMBL" id="CAF4430480.1"/>
    </source>
</evidence>
<gene>
    <name evidence="2" type="ORF">BYL167_LOCUS32876</name>
    <name evidence="3" type="ORF">GIL414_LOCUS38669</name>
    <name evidence="4" type="ORF">GIL414_LOCUS48115</name>
</gene>